<dbReference type="AlphaFoldDB" id="A0A7S4D5Q3"/>
<evidence type="ECO:0000313" key="2">
    <source>
        <dbReference type="EMBL" id="CAE0630195.1"/>
    </source>
</evidence>
<sequence length="115" mass="12205">MLVSVQVIVIEKVSSHSESSFNVILSPTNHIRSLKEKGGGGERKMQMTVLLLLGSGVYSRQPTDMTALLGSGSRQAADCGHLATRSWALQPSNLATETDNSQRARPASTHTGAEG</sequence>
<protein>
    <submittedName>
        <fullName evidence="2">Uncharacterized protein</fullName>
    </submittedName>
</protein>
<feature type="region of interest" description="Disordered" evidence="1">
    <location>
        <begin position="90"/>
        <end position="115"/>
    </location>
</feature>
<reference evidence="2" key="1">
    <citation type="submission" date="2021-01" db="EMBL/GenBank/DDBJ databases">
        <authorList>
            <person name="Corre E."/>
            <person name="Pelletier E."/>
            <person name="Niang G."/>
            <person name="Scheremetjew M."/>
            <person name="Finn R."/>
            <person name="Kale V."/>
            <person name="Holt S."/>
            <person name="Cochrane G."/>
            <person name="Meng A."/>
            <person name="Brown T."/>
            <person name="Cohen L."/>
        </authorList>
    </citation>
    <scope>NUCLEOTIDE SEQUENCE</scope>
    <source>
        <strain evidence="2">CCMP3107</strain>
    </source>
</reference>
<organism evidence="2">
    <name type="scientific">Heterosigma akashiwo</name>
    <name type="common">Chromophytic alga</name>
    <name type="synonym">Heterosigma carterae</name>
    <dbReference type="NCBI Taxonomy" id="2829"/>
    <lineage>
        <taxon>Eukaryota</taxon>
        <taxon>Sar</taxon>
        <taxon>Stramenopiles</taxon>
        <taxon>Ochrophyta</taxon>
        <taxon>Raphidophyceae</taxon>
        <taxon>Chattonellales</taxon>
        <taxon>Chattonellaceae</taxon>
        <taxon>Heterosigma</taxon>
    </lineage>
</organism>
<dbReference type="EMBL" id="HBIU01019128">
    <property type="protein sequence ID" value="CAE0630195.1"/>
    <property type="molecule type" value="Transcribed_RNA"/>
</dbReference>
<name>A0A7S4D5Q3_HETAK</name>
<gene>
    <name evidence="2" type="ORF">HAKA00212_LOCUS8891</name>
</gene>
<evidence type="ECO:0000256" key="1">
    <source>
        <dbReference type="SAM" id="MobiDB-lite"/>
    </source>
</evidence>
<accession>A0A7S4D5Q3</accession>
<proteinExistence type="predicted"/>